<dbReference type="EMBL" id="LHQL01000008">
    <property type="protein sequence ID" value="OOQ51863.1"/>
    <property type="molecule type" value="Genomic_DNA"/>
</dbReference>
<evidence type="ECO:0000313" key="2">
    <source>
        <dbReference type="EMBL" id="OOQ51863.1"/>
    </source>
</evidence>
<dbReference type="Proteomes" id="UP000190306">
    <property type="component" value="Chromosome"/>
</dbReference>
<gene>
    <name evidence="2" type="ORF">AFM16_12825</name>
    <name evidence="3" type="ORF">HCX60_13005</name>
</gene>
<proteinExistence type="predicted"/>
<dbReference type="Proteomes" id="UP000502504">
    <property type="component" value="Chromosome"/>
</dbReference>
<evidence type="ECO:0000256" key="1">
    <source>
        <dbReference type="SAM" id="SignalP"/>
    </source>
</evidence>
<accession>A0AAE6Y6C1</accession>
<name>A0AAE6Y6C1_STRAT</name>
<evidence type="ECO:0000313" key="5">
    <source>
        <dbReference type="Proteomes" id="UP000502504"/>
    </source>
</evidence>
<protein>
    <submittedName>
        <fullName evidence="3">Uncharacterized protein</fullName>
    </submittedName>
</protein>
<feature type="signal peptide" evidence="1">
    <location>
        <begin position="1"/>
        <end position="29"/>
    </location>
</feature>
<dbReference type="AlphaFoldDB" id="A0AAE6Y6C1"/>
<dbReference type="GeneID" id="93957914"/>
<dbReference type="EMBL" id="CP050692">
    <property type="protein sequence ID" value="QIT44370.1"/>
    <property type="molecule type" value="Genomic_DNA"/>
</dbReference>
<keyword evidence="4" id="KW-1185">Reference proteome</keyword>
<reference evidence="3 5" key="2">
    <citation type="submission" date="2020-03" db="EMBL/GenBank/DDBJ databases">
        <title>Is there a link between lipid content and antibiotic production in Streptomyces?</title>
        <authorList>
            <person name="David M."/>
            <person name="Lejeune C."/>
            <person name="Abreu S."/>
            <person name="Thibessard A."/>
            <person name="Leblond P."/>
            <person name="Chaminade P."/>
            <person name="Virolle M.-J."/>
        </authorList>
    </citation>
    <scope>NUCLEOTIDE SEQUENCE [LARGE SCALE GENOMIC DNA]</scope>
    <source>
        <strain evidence="3 5">DSM 41481</strain>
    </source>
</reference>
<evidence type="ECO:0000313" key="3">
    <source>
        <dbReference type="EMBL" id="QIT44370.1"/>
    </source>
</evidence>
<reference evidence="2 4" key="1">
    <citation type="submission" date="2015-07" db="EMBL/GenBank/DDBJ databases">
        <title>Draft Genome Sequence of Streptomyces antibioticus, IMRU 3720 reveals insights in the evolution of actinomycin biosynthetic gene clusters in Streptomyces.</title>
        <authorList>
            <person name="Crnovcic I."/>
            <person name="Ruckert C."/>
            <person name="Kalinowksi J."/>
            <person name="Keller U."/>
        </authorList>
    </citation>
    <scope>NUCLEOTIDE SEQUENCE [LARGE SCALE GENOMIC DNA]</scope>
    <source>
        <strain evidence="2 4">DSM 41481</strain>
    </source>
</reference>
<sequence>MAGRFSFSPRRSAAAAAVTAMMVVAPVIAATDAHALGNNREVSRSCGTNRVSSGWTGSYNWALTVKASGDCAGRLSSALERNNGYWTPRVYGTSSRAYATDTTNPVADRYGLHWGCDSCNVTRS</sequence>
<keyword evidence="1" id="KW-0732">Signal</keyword>
<organism evidence="3 5">
    <name type="scientific">Streptomyces antibioticus</name>
    <dbReference type="NCBI Taxonomy" id="1890"/>
    <lineage>
        <taxon>Bacteria</taxon>
        <taxon>Bacillati</taxon>
        <taxon>Actinomycetota</taxon>
        <taxon>Actinomycetes</taxon>
        <taxon>Kitasatosporales</taxon>
        <taxon>Streptomycetaceae</taxon>
        <taxon>Streptomyces</taxon>
    </lineage>
</organism>
<evidence type="ECO:0000313" key="4">
    <source>
        <dbReference type="Proteomes" id="UP000190306"/>
    </source>
</evidence>
<dbReference type="RefSeq" id="WP_030796224.1">
    <property type="nucleotide sequence ID" value="NZ_CM007717.1"/>
</dbReference>
<feature type="chain" id="PRO_5042281661" evidence="1">
    <location>
        <begin position="30"/>
        <end position="124"/>
    </location>
</feature>